<accession>A0A840R6I1</accession>
<dbReference type="EMBL" id="JACHHW010000006">
    <property type="protein sequence ID" value="MBB5188000.1"/>
    <property type="molecule type" value="Genomic_DNA"/>
</dbReference>
<dbReference type="RefSeq" id="WP_221301680.1">
    <property type="nucleotide sequence ID" value="NZ_JACHHW010000006.1"/>
</dbReference>
<evidence type="ECO:0000313" key="2">
    <source>
        <dbReference type="Proteomes" id="UP000536640"/>
    </source>
</evidence>
<protein>
    <submittedName>
        <fullName evidence="1">Uncharacterized protein</fullName>
    </submittedName>
</protein>
<evidence type="ECO:0000313" key="1">
    <source>
        <dbReference type="EMBL" id="MBB5188000.1"/>
    </source>
</evidence>
<sequence length="55" mass="6246">MDWSRVHISALDVQSGKMVRLEQVASMSGDQNMMVNESAIYDRYLTNGALRSLRN</sequence>
<keyword evidence="2" id="KW-1185">Reference proteome</keyword>
<name>A0A840R6I1_9GAMM</name>
<comment type="caution">
    <text evidence="1">The sequence shown here is derived from an EMBL/GenBank/DDBJ whole genome shotgun (WGS) entry which is preliminary data.</text>
</comment>
<reference evidence="1 2" key="1">
    <citation type="submission" date="2020-08" db="EMBL/GenBank/DDBJ databases">
        <title>Genomic Encyclopedia of Type Strains, Phase IV (KMG-IV): sequencing the most valuable type-strain genomes for metagenomic binning, comparative biology and taxonomic classification.</title>
        <authorList>
            <person name="Goeker M."/>
        </authorList>
    </citation>
    <scope>NUCLEOTIDE SEQUENCE [LARGE SCALE GENOMIC DNA]</scope>
    <source>
        <strain evidence="1 2">DSM 25701</strain>
    </source>
</reference>
<organism evidence="1 2">
    <name type="scientific">Zhongshania antarctica</name>
    <dbReference type="NCBI Taxonomy" id="641702"/>
    <lineage>
        <taxon>Bacteria</taxon>
        <taxon>Pseudomonadati</taxon>
        <taxon>Pseudomonadota</taxon>
        <taxon>Gammaproteobacteria</taxon>
        <taxon>Cellvibrionales</taxon>
        <taxon>Spongiibacteraceae</taxon>
        <taxon>Zhongshania</taxon>
    </lineage>
</organism>
<dbReference type="AlphaFoldDB" id="A0A840R6I1"/>
<dbReference type="Proteomes" id="UP000536640">
    <property type="component" value="Unassembled WGS sequence"/>
</dbReference>
<proteinExistence type="predicted"/>
<gene>
    <name evidence="1" type="ORF">HNQ57_002279</name>
</gene>